<feature type="compositionally biased region" description="Basic and acidic residues" evidence="4">
    <location>
        <begin position="745"/>
        <end position="761"/>
    </location>
</feature>
<dbReference type="VEuPathDB" id="FungiDB:LEMA_P000660.1"/>
<dbReference type="GO" id="GO:0003700">
    <property type="term" value="F:DNA-binding transcription factor activity"/>
    <property type="evidence" value="ECO:0007669"/>
    <property type="project" value="InterPro"/>
</dbReference>
<dbReference type="SUPFAM" id="SSF49879">
    <property type="entry name" value="SMAD/FHA domain"/>
    <property type="match status" value="1"/>
</dbReference>
<feature type="compositionally biased region" description="Acidic residues" evidence="4">
    <location>
        <begin position="547"/>
        <end position="565"/>
    </location>
</feature>
<dbReference type="Proteomes" id="UP000002668">
    <property type="component" value="Genome"/>
</dbReference>
<evidence type="ECO:0008006" key="9">
    <source>
        <dbReference type="Google" id="ProtNLM"/>
    </source>
</evidence>
<dbReference type="PANTHER" id="PTHR21712">
    <property type="entry name" value="PRE-RRNA-PROCESSING PROTEIN FHL1"/>
    <property type="match status" value="1"/>
</dbReference>
<feature type="region of interest" description="Disordered" evidence="4">
    <location>
        <begin position="356"/>
        <end position="381"/>
    </location>
</feature>
<dbReference type="CDD" id="cd00059">
    <property type="entry name" value="FH_FOX"/>
    <property type="match status" value="1"/>
</dbReference>
<name>E5ADJ0_LEPMJ</name>
<evidence type="ECO:0000313" key="8">
    <source>
        <dbReference type="Proteomes" id="UP000002668"/>
    </source>
</evidence>
<keyword evidence="8" id="KW-1185">Reference proteome</keyword>
<dbReference type="STRING" id="985895.E5ADJ0"/>
<dbReference type="GO" id="GO:0060962">
    <property type="term" value="P:regulation of ribosomal protein gene transcription by RNA polymerase II"/>
    <property type="evidence" value="ECO:0007669"/>
    <property type="project" value="InterPro"/>
</dbReference>
<feature type="compositionally biased region" description="Basic and acidic residues" evidence="4">
    <location>
        <begin position="772"/>
        <end position="788"/>
    </location>
</feature>
<feature type="compositionally biased region" description="Polar residues" evidence="4">
    <location>
        <begin position="1142"/>
        <end position="1153"/>
    </location>
</feature>
<organism evidence="7 8">
    <name type="scientific">Leptosphaeria maculans (strain JN3 / isolate v23.1.3 / race Av1-4-5-6-7-8)</name>
    <name type="common">Blackleg fungus</name>
    <name type="synonym">Phoma lingam</name>
    <dbReference type="NCBI Taxonomy" id="985895"/>
    <lineage>
        <taxon>Eukaryota</taxon>
        <taxon>Fungi</taxon>
        <taxon>Dikarya</taxon>
        <taxon>Ascomycota</taxon>
        <taxon>Pezizomycotina</taxon>
        <taxon>Dothideomycetes</taxon>
        <taxon>Pleosporomycetidae</taxon>
        <taxon>Pleosporales</taxon>
        <taxon>Pleosporineae</taxon>
        <taxon>Leptosphaeriaceae</taxon>
        <taxon>Plenodomus</taxon>
        <taxon>Plenodomus lingam/Leptosphaeria maculans species complex</taxon>
    </lineage>
</organism>
<dbReference type="PROSITE" id="PS00658">
    <property type="entry name" value="FORK_HEAD_2"/>
    <property type="match status" value="1"/>
</dbReference>
<dbReference type="InterPro" id="IPR030456">
    <property type="entry name" value="TF_fork_head_CS_2"/>
</dbReference>
<feature type="compositionally biased region" description="Basic and acidic residues" evidence="4">
    <location>
        <begin position="1358"/>
        <end position="1373"/>
    </location>
</feature>
<feature type="compositionally biased region" description="Acidic residues" evidence="4">
    <location>
        <begin position="520"/>
        <end position="531"/>
    </location>
</feature>
<feature type="region of interest" description="Disordered" evidence="4">
    <location>
        <begin position="976"/>
        <end position="1163"/>
    </location>
</feature>
<dbReference type="InParanoid" id="E5ADJ0"/>
<evidence type="ECO:0000256" key="2">
    <source>
        <dbReference type="ARBA" id="ARBA00023242"/>
    </source>
</evidence>
<evidence type="ECO:0000256" key="1">
    <source>
        <dbReference type="ARBA" id="ARBA00023125"/>
    </source>
</evidence>
<feature type="region of interest" description="Disordered" evidence="4">
    <location>
        <begin position="166"/>
        <end position="192"/>
    </location>
</feature>
<dbReference type="InterPro" id="IPR045178">
    <property type="entry name" value="Fhl1/FHA1"/>
</dbReference>
<feature type="compositionally biased region" description="Low complexity" evidence="4">
    <location>
        <begin position="356"/>
        <end position="367"/>
    </location>
</feature>
<dbReference type="PROSITE" id="PS50039">
    <property type="entry name" value="FORK_HEAD_3"/>
    <property type="match status" value="1"/>
</dbReference>
<evidence type="ECO:0000256" key="4">
    <source>
        <dbReference type="SAM" id="MobiDB-lite"/>
    </source>
</evidence>
<feature type="region of interest" description="Disordered" evidence="4">
    <location>
        <begin position="305"/>
        <end position="331"/>
    </location>
</feature>
<feature type="compositionally biased region" description="Basic residues" evidence="4">
    <location>
        <begin position="570"/>
        <end position="580"/>
    </location>
</feature>
<gene>
    <name evidence="7" type="ORF">LEMA_P000660.1</name>
</gene>
<feature type="compositionally biased region" description="Pro residues" evidence="4">
    <location>
        <begin position="982"/>
        <end position="991"/>
    </location>
</feature>
<protein>
    <recommendedName>
        <fullName evidence="9">Fork-head domain-containing protein</fullName>
    </recommendedName>
</protein>
<sequence>MTLSVPLGQRSDNAEILSQDGRARDAGRWMVAPQASHGQRRRSTTTPADLQPLRLRNHRLSPPPPPPSPPPYSDHDFIGAYSLFDLPDVVYDIASSHHHHLLPHLHPHPCLDSHSYSHIHHTLDEDGFGSMVVASATEPVHHVTSHHDAPTALSSSASTQRIPDMASAAATVAAEGTPAAPDPTDAGAPGNANLSLAATLPHDVPSLDAPLAFRQNDDLNATAMGMGMGMNMNMNMAIDNDFTPMDFSAPPATIDERVNAYARLRFDDGSYYMHTYQIILGRNIHLAHRDMRRLAKVDELNAKGQPRAAEQLLNGKRSKKRKRDHRGARSVISEKGGIVNAPIESMPVDFQQRRLSNASHSLSSASHPTGDSGEEKPAERAPQHMLMQSFPEVPAQFDNQVPENPDDCPFVPIHPQHITTSTGAQGPKGISRRHAKIFYDFENRNFCVQVLGSNGLHHENQFIPAGQIVPLDHGDHLLIGAVNIQFFLPDIALTGNENLPQEPGSRPMSFSFENGHGEQESDEVESSESEGELSVNPKHVYHYPIDSDSDSEDVMGEDDMDDYEEPAPRPRQKQSLKIKIKNPPPPPPKELKKVSKRKHREPTPEEPPAKKSKHKAKEQPQEVVKEHKAPKEAKAAKDLKETKAAKESKEVEKPKEPKESKDKGKAPAKTPAKIPIKSETPVEEASRETSTKDVEPPVKSVPNDSPPLLRKPFEGELEAGGEIEGLITEELARQHNLPTSLIGHVVEKRKGPGRPPKDGIMSKRQRSQLVKQAKEIEKARAAGIDIKDIPPPPIKTKVPKRKESNAGEGDDDEVMESTEGGDGTMMGDKKSMKPSKPPRTPSPEMRIEDYTEEQLQRPSANYVVLIHEAISSSSTGQMNLQQIYNYIEKKYPWYKFKTTTSGWQSSVRHNLGQHDAFVKGDKEGKGFNWRVNPEVSIEKERRKRQVSPPTNHTQRPQYYPAPNGYAPYPPSNYSFHPGMPHGMPPAAPRLPPSLAQPRLPPSMARDANAAAASLSQGGSHPSPYASPWGGGNAAGSPSAPNPPRPYPPPNSQPQPASSASGSSGQYGVLYPTAAPSPYAAPPAASPYGGPYPAAGQSPYAQGPSRPYAPYPPQNHHHNGVTPPNMPPTASPYAGQSPYGAPPSNTQADSQTPHPSGRYPLATHPDLIRQLEAFRKVYLDARKEPGEREKVDNAIRACVDTTVPEASLTNAERQLLTSISRVDGIAKHLKRPSSTQQEGTPVTAPASTSTIDAGTAAAIAADAAVGNGGPQEQCKPHLMPPTEPAPEQASRTNADPQSFTPNMTGEASATPAAPPMPLSHRPSVEPITPVPGSPAVQNGTPLKRQIPEVDVESTPNTEEADKAKVEHDSPVKTE</sequence>
<dbReference type="OrthoDB" id="5402974at2759"/>
<dbReference type="GeneID" id="13286202"/>
<dbReference type="Gene3D" id="1.10.10.10">
    <property type="entry name" value="Winged helix-like DNA-binding domain superfamily/Winged helix DNA-binding domain"/>
    <property type="match status" value="1"/>
</dbReference>
<dbReference type="OMA" id="SYYMHTY"/>
<feature type="compositionally biased region" description="Pro residues" evidence="4">
    <location>
        <begin position="61"/>
        <end position="72"/>
    </location>
</feature>
<comment type="subcellular location">
    <subcellularLocation>
        <location evidence="3">Nucleus</location>
    </subcellularLocation>
</comment>
<feature type="region of interest" description="Disordered" evidence="4">
    <location>
        <begin position="1227"/>
        <end position="1249"/>
    </location>
</feature>
<feature type="compositionally biased region" description="Polar residues" evidence="4">
    <location>
        <begin position="1288"/>
        <end position="1306"/>
    </location>
</feature>
<evidence type="ECO:0000313" key="7">
    <source>
        <dbReference type="EMBL" id="CBY01279.1"/>
    </source>
</evidence>
<evidence type="ECO:0000259" key="6">
    <source>
        <dbReference type="PROSITE" id="PS50039"/>
    </source>
</evidence>
<dbReference type="Pfam" id="PF00250">
    <property type="entry name" value="Forkhead"/>
    <property type="match status" value="1"/>
</dbReference>
<dbReference type="PRINTS" id="PR00053">
    <property type="entry name" value="FORKHEAD"/>
</dbReference>
<feature type="compositionally biased region" description="Low complexity" evidence="4">
    <location>
        <begin position="1085"/>
        <end position="1100"/>
    </location>
</feature>
<dbReference type="GO" id="GO:0043565">
    <property type="term" value="F:sequence-specific DNA binding"/>
    <property type="evidence" value="ECO:0007669"/>
    <property type="project" value="InterPro"/>
</dbReference>
<dbReference type="InterPro" id="IPR036390">
    <property type="entry name" value="WH_DNA-bd_sf"/>
</dbReference>
<feature type="compositionally biased region" description="Low complexity" evidence="4">
    <location>
        <begin position="992"/>
        <end position="1012"/>
    </location>
</feature>
<evidence type="ECO:0000259" key="5">
    <source>
        <dbReference type="PROSITE" id="PS50006"/>
    </source>
</evidence>
<feature type="compositionally biased region" description="Basic residues" evidence="4">
    <location>
        <begin position="316"/>
        <end position="328"/>
    </location>
</feature>
<dbReference type="PROSITE" id="PS50006">
    <property type="entry name" value="FHA_DOMAIN"/>
    <property type="match status" value="1"/>
</dbReference>
<dbReference type="SUPFAM" id="SSF46785">
    <property type="entry name" value="Winged helix' DNA-binding domain"/>
    <property type="match status" value="1"/>
</dbReference>
<feature type="region of interest" description="Disordered" evidence="4">
    <location>
        <begin position="1"/>
        <end position="73"/>
    </location>
</feature>
<dbReference type="Gene3D" id="2.60.200.20">
    <property type="match status" value="1"/>
</dbReference>
<feature type="domain" description="Fork-head" evidence="6">
    <location>
        <begin position="857"/>
        <end position="945"/>
    </location>
</feature>
<feature type="compositionally biased region" description="Polar residues" evidence="4">
    <location>
        <begin position="947"/>
        <end position="956"/>
    </location>
</feature>
<dbReference type="InterPro" id="IPR001766">
    <property type="entry name" value="Fork_head_dom"/>
</dbReference>
<feature type="region of interest" description="Disordered" evidence="4">
    <location>
        <begin position="498"/>
        <end position="716"/>
    </location>
</feature>
<dbReference type="InterPro" id="IPR036388">
    <property type="entry name" value="WH-like_DNA-bd_sf"/>
</dbReference>
<proteinExistence type="predicted"/>
<feature type="region of interest" description="Disordered" evidence="4">
    <location>
        <begin position="931"/>
        <end position="964"/>
    </location>
</feature>
<dbReference type="Pfam" id="PF00498">
    <property type="entry name" value="FHA"/>
    <property type="match status" value="1"/>
</dbReference>
<feature type="compositionally biased region" description="Pro residues" evidence="4">
    <location>
        <begin position="1039"/>
        <end position="1052"/>
    </location>
</feature>
<dbReference type="InterPro" id="IPR000253">
    <property type="entry name" value="FHA_dom"/>
</dbReference>
<feature type="region of interest" description="Disordered" evidence="4">
    <location>
        <begin position="1261"/>
        <end position="1373"/>
    </location>
</feature>
<dbReference type="PANTHER" id="PTHR21712:SF29">
    <property type="entry name" value="PRE-RRNA-PROCESSING PROTEIN FHL1"/>
    <property type="match status" value="1"/>
</dbReference>
<dbReference type="eggNOG" id="KOG2294">
    <property type="taxonomic scope" value="Eukaryota"/>
</dbReference>
<dbReference type="InterPro" id="IPR008984">
    <property type="entry name" value="SMAD_FHA_dom_sf"/>
</dbReference>
<dbReference type="GO" id="GO:0005634">
    <property type="term" value="C:nucleus"/>
    <property type="evidence" value="ECO:0007669"/>
    <property type="project" value="UniProtKB-SubCell"/>
</dbReference>
<dbReference type="SMART" id="SM00339">
    <property type="entry name" value="FH"/>
    <property type="match status" value="1"/>
</dbReference>
<feature type="compositionally biased region" description="Basic and acidic residues" evidence="4">
    <location>
        <begin position="617"/>
        <end position="665"/>
    </location>
</feature>
<feature type="compositionally biased region" description="Basic and acidic residues" evidence="4">
    <location>
        <begin position="684"/>
        <end position="696"/>
    </location>
</feature>
<keyword evidence="1 3" id="KW-0238">DNA-binding</keyword>
<feature type="compositionally biased region" description="Low complexity" evidence="4">
    <location>
        <begin position="1053"/>
        <end position="1077"/>
    </location>
</feature>
<feature type="domain" description="FHA" evidence="5">
    <location>
        <begin position="430"/>
        <end position="463"/>
    </location>
</feature>
<evidence type="ECO:0000256" key="3">
    <source>
        <dbReference type="PROSITE-ProRule" id="PRU00089"/>
    </source>
</evidence>
<dbReference type="EMBL" id="FP929139">
    <property type="protein sequence ID" value="CBY01279.1"/>
    <property type="molecule type" value="Genomic_DNA"/>
</dbReference>
<reference evidence="8" key="1">
    <citation type="journal article" date="2011" name="Nat. Commun.">
        <title>Effector diversification within compartments of the Leptosphaeria maculans genome affected by Repeat-Induced Point mutations.</title>
        <authorList>
            <person name="Rouxel T."/>
            <person name="Grandaubert J."/>
            <person name="Hane J.K."/>
            <person name="Hoede C."/>
            <person name="van de Wouw A.P."/>
            <person name="Couloux A."/>
            <person name="Dominguez V."/>
            <person name="Anthouard V."/>
            <person name="Bally P."/>
            <person name="Bourras S."/>
            <person name="Cozijnsen A.J."/>
            <person name="Ciuffetti L.M."/>
            <person name="Degrave A."/>
            <person name="Dilmaghani A."/>
            <person name="Duret L."/>
            <person name="Fudal I."/>
            <person name="Goodwin S.B."/>
            <person name="Gout L."/>
            <person name="Glaser N."/>
            <person name="Linglin J."/>
            <person name="Kema G.H.J."/>
            <person name="Lapalu N."/>
            <person name="Lawrence C.B."/>
            <person name="May K."/>
            <person name="Meyer M."/>
            <person name="Ollivier B."/>
            <person name="Poulain J."/>
            <person name="Schoch C.L."/>
            <person name="Simon A."/>
            <person name="Spatafora J.W."/>
            <person name="Stachowiak A."/>
            <person name="Turgeon B.G."/>
            <person name="Tyler B.M."/>
            <person name="Vincent D."/>
            <person name="Weissenbach J."/>
            <person name="Amselem J."/>
            <person name="Quesneville H."/>
            <person name="Oliver R.P."/>
            <person name="Wincker P."/>
            <person name="Balesdent M.-H."/>
            <person name="Howlett B.J."/>
        </authorList>
    </citation>
    <scope>NUCLEOTIDE SEQUENCE [LARGE SCALE GENOMIC DNA]</scope>
    <source>
        <strain evidence="8">JN3 / isolate v23.1.3 / race Av1-4-5-6-7-8</strain>
    </source>
</reference>
<accession>E5ADJ0</accession>
<feature type="DNA-binding region" description="Fork-head" evidence="3">
    <location>
        <begin position="857"/>
        <end position="945"/>
    </location>
</feature>
<keyword evidence="2 3" id="KW-0539">Nucleus</keyword>
<dbReference type="HOGENOM" id="CLU_005469_0_0_1"/>
<feature type="region of interest" description="Disordered" evidence="4">
    <location>
        <begin position="742"/>
        <end position="844"/>
    </location>
</feature>